<evidence type="ECO:0000313" key="4">
    <source>
        <dbReference type="Proteomes" id="UP000484015"/>
    </source>
</evidence>
<dbReference type="OrthoDB" id="6297021at2"/>
<dbReference type="Proteomes" id="UP000484015">
    <property type="component" value="Unassembled WGS sequence"/>
</dbReference>
<dbReference type="GO" id="GO:0031177">
    <property type="term" value="F:phosphopantetheine binding"/>
    <property type="evidence" value="ECO:0007669"/>
    <property type="project" value="TreeGrafter"/>
</dbReference>
<dbReference type="InterPro" id="IPR010071">
    <property type="entry name" value="AA_adenyl_dom"/>
</dbReference>
<dbReference type="InterPro" id="IPR000873">
    <property type="entry name" value="AMP-dep_synth/lig_dom"/>
</dbReference>
<feature type="non-terminal residue" evidence="3">
    <location>
        <position position="447"/>
    </location>
</feature>
<dbReference type="PANTHER" id="PTHR45527">
    <property type="entry name" value="NONRIBOSOMAL PEPTIDE SYNTHETASE"/>
    <property type="match status" value="1"/>
</dbReference>
<reference evidence="3 4" key="1">
    <citation type="submission" date="2019-11" db="EMBL/GenBank/DDBJ databases">
        <title>Type strains purchased from KCTC, JCM and DSMZ.</title>
        <authorList>
            <person name="Lu H."/>
        </authorList>
    </citation>
    <scope>NUCLEOTIDE SEQUENCE [LARGE SCALE GENOMIC DNA]</scope>
    <source>
        <strain evidence="3 4">KCTC 42409</strain>
    </source>
</reference>
<dbReference type="GO" id="GO:0005737">
    <property type="term" value="C:cytoplasm"/>
    <property type="evidence" value="ECO:0007669"/>
    <property type="project" value="TreeGrafter"/>
</dbReference>
<dbReference type="Gene3D" id="3.40.50.12780">
    <property type="entry name" value="N-terminal domain of ligase-like"/>
    <property type="match status" value="1"/>
</dbReference>
<organism evidence="3 4">
    <name type="scientific">Pseudoduganella ginsengisoli</name>
    <dbReference type="NCBI Taxonomy" id="1462440"/>
    <lineage>
        <taxon>Bacteria</taxon>
        <taxon>Pseudomonadati</taxon>
        <taxon>Pseudomonadota</taxon>
        <taxon>Betaproteobacteria</taxon>
        <taxon>Burkholderiales</taxon>
        <taxon>Oxalobacteraceae</taxon>
        <taxon>Telluria group</taxon>
        <taxon>Pseudoduganella</taxon>
    </lineage>
</organism>
<feature type="domain" description="AMP-dependent synthetase/ligase" evidence="1">
    <location>
        <begin position="1"/>
        <end position="298"/>
    </location>
</feature>
<sequence length="447" mass="46139">AVLGQRCPGVVAATLAAWMAGAVVMLVDDALPPARVAAMLEAAGASLGIALGDCAFPATAGLAVLHWDEMPRPAASGPMPSQFAAGGDAAYLAFTSGSTGKPKAILGSHNGLAQFLDWQRGVSGIGPGDRVANFTSLSFDVVLRELFLPLTSGAALCIPDQPELGPGPVAKFLATARITLLHTVPTLAMLWLQRWPDEAAAGALRTVFFAGEPLSDTVVARWRRRFPGCTVYNLYGPTETTLAKCAAQVPDPAPAGIQSIGAAIDGSQALVLDAGLRLCGRGELGEIVIRSPYRSHGYVAEGVPQPTFIANPWHGGEGGTLYRTGDLGRYEPDGRLAILGRRDDQVKINGVRIELAEVRAAMQACPGVADAYVTVVEQGGAKQLVGFAVAASADGGAAAVTAASLGASLRARLAAAMVPSRLVLADELPRNANGKVDRQRLLQTAAA</sequence>
<proteinExistence type="predicted"/>
<gene>
    <name evidence="3" type="ORF">GM668_30255</name>
</gene>
<dbReference type="Gene3D" id="3.30.300.30">
    <property type="match status" value="1"/>
</dbReference>
<dbReference type="InterPro" id="IPR025110">
    <property type="entry name" value="AMP-bd_C"/>
</dbReference>
<dbReference type="Pfam" id="PF13193">
    <property type="entry name" value="AMP-binding_C"/>
    <property type="match status" value="1"/>
</dbReference>
<dbReference type="RefSeq" id="WP_155442687.1">
    <property type="nucleotide sequence ID" value="NZ_WNLA01000070.1"/>
</dbReference>
<dbReference type="NCBIfam" id="TIGR01733">
    <property type="entry name" value="AA-adenyl-dom"/>
    <property type="match status" value="1"/>
</dbReference>
<dbReference type="CDD" id="cd05930">
    <property type="entry name" value="A_NRPS"/>
    <property type="match status" value="1"/>
</dbReference>
<accession>A0A6L6Q901</accession>
<dbReference type="PROSITE" id="PS00455">
    <property type="entry name" value="AMP_BINDING"/>
    <property type="match status" value="1"/>
</dbReference>
<dbReference type="AlphaFoldDB" id="A0A6L6Q901"/>
<evidence type="ECO:0000313" key="3">
    <source>
        <dbReference type="EMBL" id="MTW06363.1"/>
    </source>
</evidence>
<evidence type="ECO:0000259" key="1">
    <source>
        <dbReference type="Pfam" id="PF00501"/>
    </source>
</evidence>
<evidence type="ECO:0000259" key="2">
    <source>
        <dbReference type="Pfam" id="PF13193"/>
    </source>
</evidence>
<keyword evidence="4" id="KW-1185">Reference proteome</keyword>
<dbReference type="GO" id="GO:0044550">
    <property type="term" value="P:secondary metabolite biosynthetic process"/>
    <property type="evidence" value="ECO:0007669"/>
    <property type="project" value="TreeGrafter"/>
</dbReference>
<name>A0A6L6Q901_9BURK</name>
<dbReference type="SUPFAM" id="SSF56801">
    <property type="entry name" value="Acetyl-CoA synthetase-like"/>
    <property type="match status" value="1"/>
</dbReference>
<comment type="caution">
    <text evidence="3">The sequence shown here is derived from an EMBL/GenBank/DDBJ whole genome shotgun (WGS) entry which is preliminary data.</text>
</comment>
<dbReference type="PANTHER" id="PTHR45527:SF1">
    <property type="entry name" value="FATTY ACID SYNTHASE"/>
    <property type="match status" value="1"/>
</dbReference>
<feature type="non-terminal residue" evidence="3">
    <location>
        <position position="1"/>
    </location>
</feature>
<dbReference type="EMBL" id="WNLA01000070">
    <property type="protein sequence ID" value="MTW06363.1"/>
    <property type="molecule type" value="Genomic_DNA"/>
</dbReference>
<dbReference type="InterPro" id="IPR045851">
    <property type="entry name" value="AMP-bd_C_sf"/>
</dbReference>
<feature type="domain" description="AMP-binding enzyme C-terminal" evidence="2">
    <location>
        <begin position="360"/>
        <end position="435"/>
    </location>
</feature>
<dbReference type="Pfam" id="PF00501">
    <property type="entry name" value="AMP-binding"/>
    <property type="match status" value="1"/>
</dbReference>
<dbReference type="GO" id="GO:0043041">
    <property type="term" value="P:amino acid activation for nonribosomal peptide biosynthetic process"/>
    <property type="evidence" value="ECO:0007669"/>
    <property type="project" value="TreeGrafter"/>
</dbReference>
<dbReference type="InterPro" id="IPR020845">
    <property type="entry name" value="AMP-binding_CS"/>
</dbReference>
<dbReference type="InterPro" id="IPR042099">
    <property type="entry name" value="ANL_N_sf"/>
</dbReference>
<protein>
    <submittedName>
        <fullName evidence="3">Amino acid adenylation domain-containing protein</fullName>
    </submittedName>
</protein>